<protein>
    <submittedName>
        <fullName evidence="1">Uncharacterized protein</fullName>
    </submittedName>
</protein>
<reference evidence="2" key="1">
    <citation type="journal article" date="2023" name="Nat. Plants">
        <title>Single-cell RNA sequencing provides a high-resolution roadmap for understanding the multicellular compartmentation of specialized metabolism.</title>
        <authorList>
            <person name="Sun S."/>
            <person name="Shen X."/>
            <person name="Li Y."/>
            <person name="Li Y."/>
            <person name="Wang S."/>
            <person name="Li R."/>
            <person name="Zhang H."/>
            <person name="Shen G."/>
            <person name="Guo B."/>
            <person name="Wei J."/>
            <person name="Xu J."/>
            <person name="St-Pierre B."/>
            <person name="Chen S."/>
            <person name="Sun C."/>
        </authorList>
    </citation>
    <scope>NUCLEOTIDE SEQUENCE [LARGE SCALE GENOMIC DNA]</scope>
</reference>
<gene>
    <name evidence="1" type="ORF">M9H77_22649</name>
</gene>
<dbReference type="Proteomes" id="UP001060085">
    <property type="component" value="Linkage Group LG05"/>
</dbReference>
<dbReference type="EMBL" id="CM044705">
    <property type="protein sequence ID" value="KAI5663326.1"/>
    <property type="molecule type" value="Genomic_DNA"/>
</dbReference>
<evidence type="ECO:0000313" key="1">
    <source>
        <dbReference type="EMBL" id="KAI5663326.1"/>
    </source>
</evidence>
<name>A0ACC0ARG8_CATRO</name>
<accession>A0ACC0ARG8</accession>
<evidence type="ECO:0000313" key="2">
    <source>
        <dbReference type="Proteomes" id="UP001060085"/>
    </source>
</evidence>
<keyword evidence="2" id="KW-1185">Reference proteome</keyword>
<organism evidence="1 2">
    <name type="scientific">Catharanthus roseus</name>
    <name type="common">Madagascar periwinkle</name>
    <name type="synonym">Vinca rosea</name>
    <dbReference type="NCBI Taxonomy" id="4058"/>
    <lineage>
        <taxon>Eukaryota</taxon>
        <taxon>Viridiplantae</taxon>
        <taxon>Streptophyta</taxon>
        <taxon>Embryophyta</taxon>
        <taxon>Tracheophyta</taxon>
        <taxon>Spermatophyta</taxon>
        <taxon>Magnoliopsida</taxon>
        <taxon>eudicotyledons</taxon>
        <taxon>Gunneridae</taxon>
        <taxon>Pentapetalae</taxon>
        <taxon>asterids</taxon>
        <taxon>lamiids</taxon>
        <taxon>Gentianales</taxon>
        <taxon>Apocynaceae</taxon>
        <taxon>Rauvolfioideae</taxon>
        <taxon>Vinceae</taxon>
        <taxon>Catharanthinae</taxon>
        <taxon>Catharanthus</taxon>
    </lineage>
</organism>
<comment type="caution">
    <text evidence="1">The sequence shown here is derived from an EMBL/GenBank/DDBJ whole genome shotgun (WGS) entry which is preliminary data.</text>
</comment>
<proteinExistence type="predicted"/>
<sequence length="107" mass="12321">MFITEHKIYHNPITTIFITDHVLPILNERISESRESVGIRECGTWSGIYNRSKLLPLRLRPLPLPFPLGARGGLPLLWEPELEPELDPNPEPEPEPEPKLLDFCIFL</sequence>